<dbReference type="Pfam" id="PF02798">
    <property type="entry name" value="GST_N"/>
    <property type="match status" value="1"/>
</dbReference>
<dbReference type="Gene3D" id="1.20.1050.10">
    <property type="match status" value="1"/>
</dbReference>
<dbReference type="InterPro" id="IPR036282">
    <property type="entry name" value="Glutathione-S-Trfase_C_sf"/>
</dbReference>
<evidence type="ECO:0000256" key="1">
    <source>
        <dbReference type="ARBA" id="ARBA00007409"/>
    </source>
</evidence>
<proteinExistence type="inferred from homology"/>
<evidence type="ECO:0000313" key="6">
    <source>
        <dbReference type="EMBL" id="AHL75575.1"/>
    </source>
</evidence>
<dbReference type="SUPFAM" id="SSF52833">
    <property type="entry name" value="Thioredoxin-like"/>
    <property type="match status" value="1"/>
</dbReference>
<dbReference type="InterPro" id="IPR036249">
    <property type="entry name" value="Thioredoxin-like_sf"/>
</dbReference>
<dbReference type="KEGG" id="pstt:CH92_10850"/>
<dbReference type="FunFam" id="3.40.30.10:FF:000039">
    <property type="entry name" value="Glutathione S-transferase domain"/>
    <property type="match status" value="1"/>
</dbReference>
<gene>
    <name evidence="6" type="ORF">CH92_10850</name>
</gene>
<protein>
    <submittedName>
        <fullName evidence="6">Glutathione S-transferase</fullName>
    </submittedName>
</protein>
<dbReference type="Proteomes" id="UP000019522">
    <property type="component" value="Chromosome"/>
</dbReference>
<feature type="domain" description="GST N-terminal" evidence="4">
    <location>
        <begin position="1"/>
        <end position="81"/>
    </location>
</feature>
<keyword evidence="2 6" id="KW-0808">Transferase</keyword>
<dbReference type="SFLD" id="SFLDG00358">
    <property type="entry name" value="Main_(cytGST)"/>
    <property type="match status" value="1"/>
</dbReference>
<dbReference type="Pfam" id="PF00043">
    <property type="entry name" value="GST_C"/>
    <property type="match status" value="1"/>
</dbReference>
<dbReference type="RefSeq" id="WP_025241767.1">
    <property type="nucleotide sequence ID" value="NZ_CP007441.1"/>
</dbReference>
<dbReference type="PROSITE" id="PS50405">
    <property type="entry name" value="GST_CTER"/>
    <property type="match status" value="1"/>
</dbReference>
<evidence type="ECO:0000259" key="4">
    <source>
        <dbReference type="PROSITE" id="PS50404"/>
    </source>
</evidence>
<dbReference type="GO" id="GO:0016740">
    <property type="term" value="F:transferase activity"/>
    <property type="evidence" value="ECO:0007669"/>
    <property type="project" value="UniProtKB-KW"/>
</dbReference>
<feature type="domain" description="GST C-terminal" evidence="5">
    <location>
        <begin position="86"/>
        <end position="206"/>
    </location>
</feature>
<dbReference type="AlphaFoldDB" id="W8QY82"/>
<sequence length="206" mass="23034">MVKLWGRVNSTNVKKALWCLEELGVPYTRVDAGGAFGVVGEADYAAMNPNRLVPCLQDGELVLWESNAIVRYLAAQYGQEALWNADPRRRAEADKWMDWVTSSLAAAFRPLFWNIVRTAPEQRDMAAVQAALAECGKLLAIADQTLSEQPYLSGASLGMGDIPLGCFTYAWFEMPIERPDLPHLRNWYERLQQRPAYQAAVATPLT</sequence>
<dbReference type="PANTHER" id="PTHR44051:SF19">
    <property type="entry name" value="DISULFIDE-BOND OXIDOREDUCTASE YFCG"/>
    <property type="match status" value="1"/>
</dbReference>
<dbReference type="SUPFAM" id="SSF47616">
    <property type="entry name" value="GST C-terminal domain-like"/>
    <property type="match status" value="1"/>
</dbReference>
<dbReference type="InterPro" id="IPR004046">
    <property type="entry name" value="GST_C"/>
</dbReference>
<accession>W8QY82</accession>
<name>W8QY82_STUST</name>
<evidence type="ECO:0000256" key="3">
    <source>
        <dbReference type="RuleBase" id="RU003494"/>
    </source>
</evidence>
<dbReference type="CDD" id="cd03180">
    <property type="entry name" value="GST_C_2"/>
    <property type="match status" value="1"/>
</dbReference>
<dbReference type="SFLD" id="SFLDS00019">
    <property type="entry name" value="Glutathione_Transferase_(cytos"/>
    <property type="match status" value="1"/>
</dbReference>
<evidence type="ECO:0000259" key="5">
    <source>
        <dbReference type="PROSITE" id="PS50405"/>
    </source>
</evidence>
<dbReference type="SFLD" id="SFLDG01150">
    <property type="entry name" value="Main.1:_Beta-like"/>
    <property type="match status" value="1"/>
</dbReference>
<dbReference type="InterPro" id="IPR004045">
    <property type="entry name" value="Glutathione_S-Trfase_N"/>
</dbReference>
<reference evidence="6 7" key="2">
    <citation type="submission" date="2014-03" db="EMBL/GenBank/DDBJ databases">
        <authorList>
            <person name="Baltrus D."/>
            <person name="Dougherty K."/>
        </authorList>
    </citation>
    <scope>NUCLEOTIDE SEQUENCE</scope>
    <source>
        <strain evidence="6 7">28a24</strain>
    </source>
</reference>
<dbReference type="EMBL" id="CP007441">
    <property type="protein sequence ID" value="AHL75575.1"/>
    <property type="molecule type" value="Genomic_DNA"/>
</dbReference>
<dbReference type="InterPro" id="IPR040079">
    <property type="entry name" value="Glutathione_S-Trfase"/>
</dbReference>
<dbReference type="CDD" id="cd03047">
    <property type="entry name" value="GST_N_2"/>
    <property type="match status" value="1"/>
</dbReference>
<dbReference type="PROSITE" id="PS50404">
    <property type="entry name" value="GST_NTER"/>
    <property type="match status" value="1"/>
</dbReference>
<dbReference type="PANTHER" id="PTHR44051">
    <property type="entry name" value="GLUTATHIONE S-TRANSFERASE-RELATED"/>
    <property type="match status" value="1"/>
</dbReference>
<dbReference type="PATRIC" id="fig|316.77.peg.2177"/>
<comment type="similarity">
    <text evidence="1 3">Belongs to the GST superfamily.</text>
</comment>
<dbReference type="OrthoDB" id="5958450at2"/>
<evidence type="ECO:0000256" key="2">
    <source>
        <dbReference type="ARBA" id="ARBA00022679"/>
    </source>
</evidence>
<organism evidence="6 7">
    <name type="scientific">Stutzerimonas stutzeri</name>
    <name type="common">Pseudomonas stutzeri</name>
    <dbReference type="NCBI Taxonomy" id="316"/>
    <lineage>
        <taxon>Bacteria</taxon>
        <taxon>Pseudomonadati</taxon>
        <taxon>Pseudomonadota</taxon>
        <taxon>Gammaproteobacteria</taxon>
        <taxon>Pseudomonadales</taxon>
        <taxon>Pseudomonadaceae</taxon>
        <taxon>Stutzerimonas</taxon>
    </lineage>
</organism>
<dbReference type="InterPro" id="IPR010987">
    <property type="entry name" value="Glutathione-S-Trfase_C-like"/>
</dbReference>
<evidence type="ECO:0000313" key="7">
    <source>
        <dbReference type="Proteomes" id="UP000019522"/>
    </source>
</evidence>
<reference evidence="7" key="1">
    <citation type="journal article" date="2014" name="Genome Announc.">
        <title>Complete Genome Sequence of the Highly Transformable Pseudomonas stutzeri Strain 28a24.</title>
        <authorList>
            <person name="Smith B.A."/>
            <person name="Dougherty K.M."/>
            <person name="Baltrus D.A."/>
        </authorList>
    </citation>
    <scope>NUCLEOTIDE SEQUENCE [LARGE SCALE GENOMIC DNA]</scope>
    <source>
        <strain evidence="7">28a24</strain>
    </source>
</reference>
<dbReference type="Gene3D" id="3.40.30.10">
    <property type="entry name" value="Glutaredoxin"/>
    <property type="match status" value="1"/>
</dbReference>